<proteinExistence type="predicted"/>
<dbReference type="Pfam" id="PF00691">
    <property type="entry name" value="OmpA"/>
    <property type="match status" value="1"/>
</dbReference>
<keyword evidence="5" id="KW-0812">Transmembrane</keyword>
<evidence type="ECO:0000256" key="5">
    <source>
        <dbReference type="SAM" id="Phobius"/>
    </source>
</evidence>
<comment type="caution">
    <text evidence="8">The sequence shown here is derived from an EMBL/GenBank/DDBJ whole genome shotgun (WGS) entry which is preliminary data.</text>
</comment>
<reference evidence="9" key="1">
    <citation type="submission" date="2016-04" db="EMBL/GenBank/DDBJ databases">
        <title>Draft genome sequence of Paludibacter jiangxiensis strain NM7.</title>
        <authorList>
            <person name="Qiu Y."/>
            <person name="Matsuura N."/>
            <person name="Ohashi A."/>
            <person name="Tourlousse M.D."/>
            <person name="Sekiguchi Y."/>
        </authorList>
    </citation>
    <scope>NUCLEOTIDE SEQUENCE [LARGE SCALE GENOMIC DNA]</scope>
    <source>
        <strain evidence="9">NM7</strain>
    </source>
</reference>
<dbReference type="Proteomes" id="UP000076586">
    <property type="component" value="Unassembled WGS sequence"/>
</dbReference>
<organism evidence="8 9">
    <name type="scientific">Paludibacter jiangxiensis</name>
    <dbReference type="NCBI Taxonomy" id="681398"/>
    <lineage>
        <taxon>Bacteria</taxon>
        <taxon>Pseudomonadati</taxon>
        <taxon>Bacteroidota</taxon>
        <taxon>Bacteroidia</taxon>
        <taxon>Bacteroidales</taxon>
        <taxon>Paludibacteraceae</taxon>
        <taxon>Paludibacter</taxon>
    </lineage>
</organism>
<sequence length="230" mass="23297">MKKSNVIISLALCGAILVSGCASMSNTAKGGLLGGGAGAALGAGVGALFGKGKGAVIGAAVGTAVGATTGVIIGKKMDKQKEELAKIQGAQVESVKDANNLEAIKVTFAEGILFSTGKSILSASSKDALTKFAASLKNNAQTDVTIYGYTDNTGSLALNQRLSQERANAVGQYLNNSGIESARLSTIGKAWDNPVADNSTAAGRAQNRRVEVFISANSTMIQQANDGTLK</sequence>
<dbReference type="GO" id="GO:0009279">
    <property type="term" value="C:cell outer membrane"/>
    <property type="evidence" value="ECO:0007669"/>
    <property type="project" value="UniProtKB-SubCell"/>
</dbReference>
<comment type="subcellular location">
    <subcellularLocation>
        <location evidence="1">Cell outer membrane</location>
    </subcellularLocation>
</comment>
<evidence type="ECO:0000256" key="1">
    <source>
        <dbReference type="ARBA" id="ARBA00004442"/>
    </source>
</evidence>
<name>A0A171A4F3_9BACT</name>
<evidence type="ECO:0000313" key="9">
    <source>
        <dbReference type="Proteomes" id="UP000076586"/>
    </source>
</evidence>
<dbReference type="PANTHER" id="PTHR30329">
    <property type="entry name" value="STATOR ELEMENT OF FLAGELLAR MOTOR COMPLEX"/>
    <property type="match status" value="1"/>
</dbReference>
<reference evidence="9" key="2">
    <citation type="journal article" date="2017" name="Genome Announc.">
        <title>Draft genome sequence of Paludibacter jiangxiensis NM7(T), a propionate-producing fermentative bacterium.</title>
        <authorList>
            <person name="Qiu Y.-L."/>
            <person name="Tourlousse D.M."/>
            <person name="Matsuura N."/>
            <person name="Ohashi A."/>
            <person name="Sekiguchi Y."/>
        </authorList>
    </citation>
    <scope>NUCLEOTIDE SEQUENCE [LARGE SCALE GENOMIC DNA]</scope>
    <source>
        <strain evidence="9">NM7</strain>
    </source>
</reference>
<evidence type="ECO:0000256" key="3">
    <source>
        <dbReference type="ARBA" id="ARBA00023237"/>
    </source>
</evidence>
<dbReference type="Pfam" id="PF13441">
    <property type="entry name" value="Gly-zipper_YMGG"/>
    <property type="match status" value="1"/>
</dbReference>
<dbReference type="STRING" id="681398.PJIAN_3593"/>
<dbReference type="AlphaFoldDB" id="A0A171A4F3"/>
<dbReference type="EMBL" id="BDCR01000003">
    <property type="protein sequence ID" value="GAT63276.1"/>
    <property type="molecule type" value="Genomic_DNA"/>
</dbReference>
<keyword evidence="6" id="KW-0732">Signal</keyword>
<feature type="domain" description="OmpA-like" evidence="7">
    <location>
        <begin position="101"/>
        <end position="218"/>
    </location>
</feature>
<dbReference type="PROSITE" id="PS51123">
    <property type="entry name" value="OMPA_2"/>
    <property type="match status" value="1"/>
</dbReference>
<dbReference type="SUPFAM" id="SSF103088">
    <property type="entry name" value="OmpA-like"/>
    <property type="match status" value="1"/>
</dbReference>
<dbReference type="PRINTS" id="PR01021">
    <property type="entry name" value="OMPADOMAIN"/>
</dbReference>
<evidence type="ECO:0000256" key="4">
    <source>
        <dbReference type="PROSITE-ProRule" id="PRU00473"/>
    </source>
</evidence>
<protein>
    <submittedName>
        <fullName evidence="8">Outer membrane protein OmpA</fullName>
    </submittedName>
</protein>
<evidence type="ECO:0000256" key="6">
    <source>
        <dbReference type="SAM" id="SignalP"/>
    </source>
</evidence>
<dbReference type="PANTHER" id="PTHR30329:SF21">
    <property type="entry name" value="LIPOPROTEIN YIAD-RELATED"/>
    <property type="match status" value="1"/>
</dbReference>
<dbReference type="RefSeq" id="WP_068704286.1">
    <property type="nucleotide sequence ID" value="NZ_BDCR01000003.1"/>
</dbReference>
<feature type="signal peptide" evidence="6">
    <location>
        <begin position="1"/>
        <end position="24"/>
    </location>
</feature>
<feature type="transmembrane region" description="Helical" evidence="5">
    <location>
        <begin position="54"/>
        <end position="74"/>
    </location>
</feature>
<evidence type="ECO:0000259" key="7">
    <source>
        <dbReference type="PROSITE" id="PS51123"/>
    </source>
</evidence>
<dbReference type="InterPro" id="IPR006665">
    <property type="entry name" value="OmpA-like"/>
</dbReference>
<keyword evidence="2 4" id="KW-0472">Membrane</keyword>
<dbReference type="CDD" id="cd07185">
    <property type="entry name" value="OmpA_C-like"/>
    <property type="match status" value="1"/>
</dbReference>
<feature type="chain" id="PRO_5007905147" evidence="6">
    <location>
        <begin position="25"/>
        <end position="230"/>
    </location>
</feature>
<accession>A0A171A4F3</accession>
<keyword evidence="9" id="KW-1185">Reference proteome</keyword>
<keyword evidence="3" id="KW-0998">Cell outer membrane</keyword>
<dbReference type="InterPro" id="IPR027367">
    <property type="entry name" value="Gly-zipper_YMGG"/>
</dbReference>
<dbReference type="InterPro" id="IPR050330">
    <property type="entry name" value="Bact_OuterMem_StrucFunc"/>
</dbReference>
<gene>
    <name evidence="8" type="ORF">PJIAN_3593</name>
</gene>
<evidence type="ECO:0000313" key="8">
    <source>
        <dbReference type="EMBL" id="GAT63276.1"/>
    </source>
</evidence>
<evidence type="ECO:0000256" key="2">
    <source>
        <dbReference type="ARBA" id="ARBA00023136"/>
    </source>
</evidence>
<dbReference type="InterPro" id="IPR006664">
    <property type="entry name" value="OMP_bac"/>
</dbReference>
<dbReference type="Gene3D" id="3.30.1330.60">
    <property type="entry name" value="OmpA-like domain"/>
    <property type="match status" value="1"/>
</dbReference>
<dbReference type="InterPro" id="IPR036737">
    <property type="entry name" value="OmpA-like_sf"/>
</dbReference>
<dbReference type="PROSITE" id="PS51257">
    <property type="entry name" value="PROKAR_LIPOPROTEIN"/>
    <property type="match status" value="1"/>
</dbReference>
<keyword evidence="5" id="KW-1133">Transmembrane helix</keyword>